<sequence length="135" mass="14111">MSAVTQWACPTTEPARRRHLQSVPTGPAAAGRSSVARPATTARPIRLTRRARLLLGVVGAAVVCTVVGGSWASLASPGVPAPQQTVTVQPGQTLSQIAHEAYPKLSIDDAVARMQIVNQLNSSQVGAGERLIITR</sequence>
<dbReference type="OrthoDB" id="4869632at2"/>
<dbReference type="RefSeq" id="WP_145227762.1">
    <property type="nucleotide sequence ID" value="NZ_VIVQ01000001.1"/>
</dbReference>
<feature type="region of interest" description="Disordered" evidence="1">
    <location>
        <begin position="1"/>
        <end position="41"/>
    </location>
</feature>
<evidence type="ECO:0000313" key="3">
    <source>
        <dbReference type="EMBL" id="TWE13292.1"/>
    </source>
</evidence>
<dbReference type="InterPro" id="IPR036779">
    <property type="entry name" value="LysM_dom_sf"/>
</dbReference>
<comment type="caution">
    <text evidence="3">The sequence shown here is derived from an EMBL/GenBank/DDBJ whole genome shotgun (WGS) entry which is preliminary data.</text>
</comment>
<evidence type="ECO:0000313" key="4">
    <source>
        <dbReference type="Proteomes" id="UP000318297"/>
    </source>
</evidence>
<evidence type="ECO:0008006" key="5">
    <source>
        <dbReference type="Google" id="ProtNLM"/>
    </source>
</evidence>
<keyword evidence="2" id="KW-0472">Membrane</keyword>
<dbReference type="EMBL" id="VIVQ01000001">
    <property type="protein sequence ID" value="TWE13292.1"/>
    <property type="molecule type" value="Genomic_DNA"/>
</dbReference>
<keyword evidence="4" id="KW-1185">Reference proteome</keyword>
<keyword evidence="2" id="KW-1133">Transmembrane helix</keyword>
<dbReference type="AlphaFoldDB" id="A0A561ECF9"/>
<reference evidence="3 4" key="1">
    <citation type="submission" date="2019-06" db="EMBL/GenBank/DDBJ databases">
        <title>Sequencing the genomes of 1000 actinobacteria strains.</title>
        <authorList>
            <person name="Klenk H.-P."/>
        </authorList>
    </citation>
    <scope>NUCLEOTIDE SEQUENCE [LARGE SCALE GENOMIC DNA]</scope>
    <source>
        <strain evidence="3 4">DSM 19560</strain>
    </source>
</reference>
<accession>A0A561ECF9</accession>
<evidence type="ECO:0000256" key="1">
    <source>
        <dbReference type="SAM" id="MobiDB-lite"/>
    </source>
</evidence>
<organism evidence="3 4">
    <name type="scientific">Rudaeicoccus suwonensis</name>
    <dbReference type="NCBI Taxonomy" id="657409"/>
    <lineage>
        <taxon>Bacteria</taxon>
        <taxon>Bacillati</taxon>
        <taxon>Actinomycetota</taxon>
        <taxon>Actinomycetes</taxon>
        <taxon>Micrococcales</taxon>
        <taxon>Dermacoccaceae</taxon>
        <taxon>Rudaeicoccus</taxon>
    </lineage>
</organism>
<gene>
    <name evidence="3" type="ORF">BKA23_2121</name>
</gene>
<evidence type="ECO:0000256" key="2">
    <source>
        <dbReference type="SAM" id="Phobius"/>
    </source>
</evidence>
<dbReference type="Gene3D" id="3.10.350.10">
    <property type="entry name" value="LysM domain"/>
    <property type="match status" value="1"/>
</dbReference>
<proteinExistence type="predicted"/>
<protein>
    <recommendedName>
        <fullName evidence="5">LysM domain-containing protein</fullName>
    </recommendedName>
</protein>
<feature type="transmembrane region" description="Helical" evidence="2">
    <location>
        <begin position="53"/>
        <end position="74"/>
    </location>
</feature>
<name>A0A561ECF9_9MICO</name>
<dbReference type="Proteomes" id="UP000318297">
    <property type="component" value="Unassembled WGS sequence"/>
</dbReference>
<keyword evidence="2" id="KW-0812">Transmembrane</keyword>